<reference evidence="1 2" key="1">
    <citation type="journal article" date="2014" name="MBio">
        <title>The Ordospora colligata genome; evolution of extreme reduction in microsporidia and host-to-parasite horizontal gene transfer.</title>
        <authorList>
            <person name="Pombert J.-F."/>
            <person name="Haag K.L."/>
            <person name="Beidas S."/>
            <person name="Ebert D."/>
            <person name="Keeling P.J."/>
        </authorList>
    </citation>
    <scope>NUCLEOTIDE SEQUENCE [LARGE SCALE GENOMIC DNA]</scope>
    <source>
        <strain evidence="1 2">OC4</strain>
    </source>
</reference>
<dbReference type="AlphaFoldDB" id="A0A0B2UD52"/>
<dbReference type="VEuPathDB" id="MicrosporidiaDB:M896_110310"/>
<evidence type="ECO:0000313" key="1">
    <source>
        <dbReference type="EMBL" id="KHN69001.1"/>
    </source>
</evidence>
<dbReference type="PANTHER" id="PTHR13793:SF107">
    <property type="entry name" value="BROMODOMAIN-CONTAINING PROTEIN HOMOLOG"/>
    <property type="match status" value="1"/>
</dbReference>
<keyword evidence="2" id="KW-1185">Reference proteome</keyword>
<dbReference type="STRING" id="1354746.A0A0B2UD52"/>
<dbReference type="InterPro" id="IPR013083">
    <property type="entry name" value="Znf_RING/FYVE/PHD"/>
</dbReference>
<name>A0A0B2UD52_9MICR</name>
<dbReference type="InParanoid" id="A0A0B2UD52"/>
<dbReference type="GO" id="GO:0006357">
    <property type="term" value="P:regulation of transcription by RNA polymerase II"/>
    <property type="evidence" value="ECO:0007669"/>
    <property type="project" value="TreeGrafter"/>
</dbReference>
<protein>
    <submittedName>
        <fullName evidence="1">PHD zinc finger domain-containing protein</fullName>
    </submittedName>
</protein>
<dbReference type="Gene3D" id="3.30.40.10">
    <property type="entry name" value="Zinc/RING finger domain, C3HC4 (zinc finger)"/>
    <property type="match status" value="1"/>
</dbReference>
<dbReference type="OrthoDB" id="20839at2759"/>
<dbReference type="PANTHER" id="PTHR13793">
    <property type="entry name" value="PHD FINGER PROTEINS"/>
    <property type="match status" value="1"/>
</dbReference>
<organism evidence="1 2">
    <name type="scientific">Ordospora colligata OC4</name>
    <dbReference type="NCBI Taxonomy" id="1354746"/>
    <lineage>
        <taxon>Eukaryota</taxon>
        <taxon>Fungi</taxon>
        <taxon>Fungi incertae sedis</taxon>
        <taxon>Microsporidia</taxon>
        <taxon>Ordosporidae</taxon>
        <taxon>Ordospora</taxon>
    </lineage>
</organism>
<accession>A0A0B2UD52</accession>
<dbReference type="HOGENOM" id="CLU_1082210_0_0_1"/>
<gene>
    <name evidence="1" type="ORF">M896_110310</name>
</gene>
<sequence>MHQDCYGIQEIVDFWICRGCIYHKQLAACMFCSSLKGCLKQTSDNQWGHVLCVEFNKTLSFAHPVSKEPIDVEYYIKREGCMFCASIYGTVIECTYFMCSRKYHVTCALEKCYFDMSNKLSYCDEHDPLEKWKCNMKALSLRQFGYKRLSNRPRIRKKKPEVQPSRTLFMNICNLFPCVTPQMLERIVVNDICDTEAKHDVMNICEYWESKRRQKDTMITLQDWYFGNTAGEAWYKKKCKCVDDVQQKLCRIRESNP</sequence>
<dbReference type="InterPro" id="IPR050701">
    <property type="entry name" value="Histone_Mod_Regulator"/>
</dbReference>
<proteinExistence type="predicted"/>
<dbReference type="CDD" id="cd15571">
    <property type="entry name" value="ePHD"/>
    <property type="match status" value="1"/>
</dbReference>
<comment type="caution">
    <text evidence="1">The sequence shown here is derived from an EMBL/GenBank/DDBJ whole genome shotgun (WGS) entry which is preliminary data.</text>
</comment>
<dbReference type="RefSeq" id="XP_014563043.1">
    <property type="nucleotide sequence ID" value="XM_014707557.1"/>
</dbReference>
<dbReference type="EMBL" id="JOKQ01000011">
    <property type="protein sequence ID" value="KHN69001.1"/>
    <property type="molecule type" value="Genomic_DNA"/>
</dbReference>
<evidence type="ECO:0000313" key="2">
    <source>
        <dbReference type="Proteomes" id="UP000031056"/>
    </source>
</evidence>
<dbReference type="GeneID" id="26262502"/>
<dbReference type="Proteomes" id="UP000031056">
    <property type="component" value="Unassembled WGS sequence"/>
</dbReference>
<dbReference type="Pfam" id="PF13832">
    <property type="entry name" value="zf-HC5HC2H_2"/>
    <property type="match status" value="1"/>
</dbReference>